<evidence type="ECO:0000259" key="2">
    <source>
        <dbReference type="Pfam" id="PF09791"/>
    </source>
</evidence>
<feature type="region of interest" description="Disordered" evidence="1">
    <location>
        <begin position="59"/>
        <end position="80"/>
    </location>
</feature>
<gene>
    <name evidence="3" type="ORF">GM655_02340</name>
</gene>
<dbReference type="Pfam" id="PF09791">
    <property type="entry name" value="Oxidored-like"/>
    <property type="match status" value="1"/>
</dbReference>
<keyword evidence="4" id="KW-1185">Reference proteome</keyword>
<protein>
    <submittedName>
        <fullName evidence="3">Oxidoreductase-like protein</fullName>
    </submittedName>
</protein>
<evidence type="ECO:0000313" key="3">
    <source>
        <dbReference type="EMBL" id="MTW31659.1"/>
    </source>
</evidence>
<feature type="domain" description="Oxidoreductase-like" evidence="2">
    <location>
        <begin position="23"/>
        <end position="59"/>
    </location>
</feature>
<sequence>MSEAHPPVIPPATLNHDPEPEAPQPPAPGDCCHSGCTFCVEDMYQGELDRYRVALKEWQKRQSAAQQTAGDARPETPAAG</sequence>
<evidence type="ECO:0000313" key="4">
    <source>
        <dbReference type="Proteomes" id="UP000735592"/>
    </source>
</evidence>
<name>A0ABW9SLQ2_9BURK</name>
<feature type="region of interest" description="Disordered" evidence="1">
    <location>
        <begin position="1"/>
        <end position="28"/>
    </location>
</feature>
<dbReference type="Proteomes" id="UP000735592">
    <property type="component" value="Unassembled WGS sequence"/>
</dbReference>
<dbReference type="RefSeq" id="WP_155433011.1">
    <property type="nucleotide sequence ID" value="NZ_JBHLXK010000001.1"/>
</dbReference>
<dbReference type="EMBL" id="WNKW01000001">
    <property type="protein sequence ID" value="MTW31659.1"/>
    <property type="molecule type" value="Genomic_DNA"/>
</dbReference>
<reference evidence="3 4" key="1">
    <citation type="submission" date="2019-11" db="EMBL/GenBank/DDBJ databases">
        <title>Type strains purchased from KCTC, JCM and DSMZ.</title>
        <authorList>
            <person name="Lu H."/>
        </authorList>
    </citation>
    <scope>NUCLEOTIDE SEQUENCE [LARGE SCALE GENOMIC DNA]</scope>
    <source>
        <strain evidence="3 4">DSM 103461</strain>
    </source>
</reference>
<dbReference type="InterPro" id="IPR019180">
    <property type="entry name" value="Oxidoreductase-like_N"/>
</dbReference>
<organism evidence="3 4">
    <name type="scientific">Pseudoduganella danionis</name>
    <dbReference type="NCBI Taxonomy" id="1890295"/>
    <lineage>
        <taxon>Bacteria</taxon>
        <taxon>Pseudomonadati</taxon>
        <taxon>Pseudomonadota</taxon>
        <taxon>Betaproteobacteria</taxon>
        <taxon>Burkholderiales</taxon>
        <taxon>Oxalobacteraceae</taxon>
        <taxon>Telluria group</taxon>
        <taxon>Pseudoduganella</taxon>
    </lineage>
</organism>
<evidence type="ECO:0000256" key="1">
    <source>
        <dbReference type="SAM" id="MobiDB-lite"/>
    </source>
</evidence>
<comment type="caution">
    <text evidence="3">The sequence shown here is derived from an EMBL/GenBank/DDBJ whole genome shotgun (WGS) entry which is preliminary data.</text>
</comment>
<accession>A0ABW9SLQ2</accession>
<proteinExistence type="predicted"/>